<name>A0A7E4WBV8_PANRE</name>
<reference evidence="2" key="2">
    <citation type="submission" date="2020-10" db="UniProtKB">
        <authorList>
            <consortium name="WormBaseParasite"/>
        </authorList>
    </citation>
    <scope>IDENTIFICATION</scope>
</reference>
<dbReference type="Proteomes" id="UP000492821">
    <property type="component" value="Unassembled WGS sequence"/>
</dbReference>
<protein>
    <submittedName>
        <fullName evidence="2">t-SNARE coiled-coil homology domain-containing protein</fullName>
    </submittedName>
</protein>
<reference evidence="1" key="1">
    <citation type="journal article" date="2013" name="Genetics">
        <title>The draft genome and transcriptome of Panagrellus redivivus are shaped by the harsh demands of a free-living lifestyle.</title>
        <authorList>
            <person name="Srinivasan J."/>
            <person name="Dillman A.R."/>
            <person name="Macchietto M.G."/>
            <person name="Heikkinen L."/>
            <person name="Lakso M."/>
            <person name="Fracchia K.M."/>
            <person name="Antoshechkin I."/>
            <person name="Mortazavi A."/>
            <person name="Wong G."/>
            <person name="Sternberg P.W."/>
        </authorList>
    </citation>
    <scope>NUCLEOTIDE SEQUENCE [LARGE SCALE GENOMIC DNA]</scope>
    <source>
        <strain evidence="1">MT8872</strain>
    </source>
</reference>
<sequence>MQEEIRQLKHTLHLERQTNIRRQEVQEAQIKLATDKIKFYEQQEKNASACSNCLHKDLAAAEMEASLLAANNQLAQSVSELELVSTRATSLEQHVQTLTGHLNLVNTAHEAMVTNMNEDLEVVVENAVSPFDVFYLCYSCSKTMRRAGY</sequence>
<evidence type="ECO:0000313" key="2">
    <source>
        <dbReference type="WBParaSite" id="Pan_g8867.t1"/>
    </source>
</evidence>
<evidence type="ECO:0000313" key="1">
    <source>
        <dbReference type="Proteomes" id="UP000492821"/>
    </source>
</evidence>
<accession>A0A7E4WBV8</accession>
<dbReference type="AlphaFoldDB" id="A0A7E4WBV8"/>
<proteinExistence type="predicted"/>
<keyword evidence="1" id="KW-1185">Reference proteome</keyword>
<organism evidence="1 2">
    <name type="scientific">Panagrellus redivivus</name>
    <name type="common">Microworm</name>
    <dbReference type="NCBI Taxonomy" id="6233"/>
    <lineage>
        <taxon>Eukaryota</taxon>
        <taxon>Metazoa</taxon>
        <taxon>Ecdysozoa</taxon>
        <taxon>Nematoda</taxon>
        <taxon>Chromadorea</taxon>
        <taxon>Rhabditida</taxon>
        <taxon>Tylenchina</taxon>
        <taxon>Panagrolaimomorpha</taxon>
        <taxon>Panagrolaimoidea</taxon>
        <taxon>Panagrolaimidae</taxon>
        <taxon>Panagrellus</taxon>
    </lineage>
</organism>
<dbReference type="WBParaSite" id="Pan_g8867.t1">
    <property type="protein sequence ID" value="Pan_g8867.t1"/>
    <property type="gene ID" value="Pan_g8867"/>
</dbReference>